<gene>
    <name evidence="1" type="ORF">SAMN02910377_00339</name>
</gene>
<evidence type="ECO:0000313" key="2">
    <source>
        <dbReference type="Proteomes" id="UP000182321"/>
    </source>
</evidence>
<accession>A0A1H7F635</accession>
<dbReference type="Proteomes" id="UP000182321">
    <property type="component" value="Unassembled WGS sequence"/>
</dbReference>
<sequence length="188" mass="21563">MKNTDGLIAAQLATVRMLQSEKKTVMSGGSSRINIDEWAKWHDLDVEDVVKLQDYCYVLEEHELILKTVDSVELNVTYRKCVLKYLNLYGSVLCKIASEGDLNKLKTFMGYSAEAYIYRYMQSEHIELNASDIIDIIQNTSMKYLSLIADEVNQLLKTGYVWDIVPEICAFFNNINQYKSFRSIACVA</sequence>
<reference evidence="2" key="1">
    <citation type="submission" date="2016-10" db="EMBL/GenBank/DDBJ databases">
        <authorList>
            <person name="Varghese N."/>
        </authorList>
    </citation>
    <scope>NUCLEOTIDE SEQUENCE [LARGE SCALE GENOMIC DNA]</scope>
    <source>
        <strain evidence="2">ACV-9</strain>
    </source>
</reference>
<dbReference type="EMBL" id="FNZX01000003">
    <property type="protein sequence ID" value="SEK21583.1"/>
    <property type="molecule type" value="Genomic_DNA"/>
</dbReference>
<keyword evidence="2" id="KW-1185">Reference proteome</keyword>
<dbReference type="AlphaFoldDB" id="A0A1H7F635"/>
<name>A0A1H7F635_9FIRM</name>
<organism evidence="1 2">
    <name type="scientific">Pseudobutyrivibrio ruminis</name>
    <dbReference type="NCBI Taxonomy" id="46206"/>
    <lineage>
        <taxon>Bacteria</taxon>
        <taxon>Bacillati</taxon>
        <taxon>Bacillota</taxon>
        <taxon>Clostridia</taxon>
        <taxon>Lachnospirales</taxon>
        <taxon>Lachnospiraceae</taxon>
        <taxon>Pseudobutyrivibrio</taxon>
    </lineage>
</organism>
<protein>
    <submittedName>
        <fullName evidence="1">Uncharacterized protein</fullName>
    </submittedName>
</protein>
<proteinExistence type="predicted"/>
<evidence type="ECO:0000313" key="1">
    <source>
        <dbReference type="EMBL" id="SEK21583.1"/>
    </source>
</evidence>